<evidence type="ECO:0000313" key="1">
    <source>
        <dbReference type="EMBL" id="ABS77326.1"/>
    </source>
</evidence>
<dbReference type="Proteomes" id="UP000008555">
    <property type="component" value="Chromosome"/>
</dbReference>
<accession>A9KBR2</accession>
<organism evidence="1 2">
    <name type="scientific">Coxiella burnetii (strain Dugway 5J108-111)</name>
    <dbReference type="NCBI Taxonomy" id="434922"/>
    <lineage>
        <taxon>Bacteria</taxon>
        <taxon>Pseudomonadati</taxon>
        <taxon>Pseudomonadota</taxon>
        <taxon>Gammaproteobacteria</taxon>
        <taxon>Legionellales</taxon>
        <taxon>Coxiellaceae</taxon>
        <taxon>Coxiella</taxon>
    </lineage>
</organism>
<reference evidence="1 2" key="1">
    <citation type="journal article" date="2009" name="Infect. Immun.">
        <title>Comparative genomics reveal extensive transposon-mediated genomic plasticity and diversity among potential effector proteins within the genus Coxiella.</title>
        <authorList>
            <person name="Beare P.A."/>
            <person name="Unsworth N."/>
            <person name="Andoh M."/>
            <person name="Voth D.E."/>
            <person name="Omsland A."/>
            <person name="Gilk S.D."/>
            <person name="Williams K.P."/>
            <person name="Sobral B.W."/>
            <person name="Kupko J.J.III."/>
            <person name="Porcella S.F."/>
            <person name="Samuel J.E."/>
            <person name="Heinzen R.A."/>
        </authorList>
    </citation>
    <scope>NUCLEOTIDE SEQUENCE [LARGE SCALE GENOMIC DNA]</scope>
    <source>
        <strain evidence="1 2">Dugway 5J108-111</strain>
    </source>
</reference>
<name>A9KBR2_COXBN</name>
<proteinExistence type="predicted"/>
<dbReference type="KEGG" id="cbd:CBUD_0607"/>
<dbReference type="RefSeq" id="WP_005771687.1">
    <property type="nucleotide sequence ID" value="NC_009727.1"/>
</dbReference>
<evidence type="ECO:0000313" key="2">
    <source>
        <dbReference type="Proteomes" id="UP000008555"/>
    </source>
</evidence>
<dbReference type="HOGENOM" id="CLU_1281415_0_0_6"/>
<protein>
    <submittedName>
        <fullName evidence="1">Hypothetical cytosolic protein</fullName>
    </submittedName>
</protein>
<dbReference type="AlphaFoldDB" id="A9KBR2"/>
<dbReference type="EMBL" id="CP000733">
    <property type="protein sequence ID" value="ABS77326.1"/>
    <property type="molecule type" value="Genomic_DNA"/>
</dbReference>
<sequence>MPNKEPESIRHCIEELIREYRSGSRFFTIGMKRKAAKIQEALINTLKENSVEGSERENEKLISQICNLRSNLRKAIEHQRRPLFEDKACKIATSVQVNTAEMSQSMRKLCNILMKEGYIQETEEKKVEETGSEVIERGLFQYRIKSLRKLEGVAYTSTHSAFRLTTAGYVNFAGYTRTQLTQFPTPPFIFEESSDEDPFLRRLTPRMTTPTRLTPK</sequence>
<gene>
    <name evidence="1" type="ordered locus">CBUD_0607</name>
</gene>